<dbReference type="Proteomes" id="UP000046067">
    <property type="component" value="Unassembled WGS sequence"/>
</dbReference>
<evidence type="ECO:0000313" key="2">
    <source>
        <dbReference type="Proteomes" id="UP000046067"/>
    </source>
</evidence>
<gene>
    <name evidence="1" type="ORF">ERS013201_01901</name>
</gene>
<organism evidence="1 2">
    <name type="scientific">Vibrio cholerae</name>
    <dbReference type="NCBI Taxonomy" id="666"/>
    <lineage>
        <taxon>Bacteria</taxon>
        <taxon>Pseudomonadati</taxon>
        <taxon>Pseudomonadota</taxon>
        <taxon>Gammaproteobacteria</taxon>
        <taxon>Vibrionales</taxon>
        <taxon>Vibrionaceae</taxon>
        <taxon>Vibrio</taxon>
    </lineage>
</organism>
<accession>A0A655XHZ9</accession>
<name>A0A655XHZ9_VIBCL</name>
<sequence length="149" mass="17606">MFHTKIDQFTFTVETLAIHDLSVRFFKRRRNLVLHNLDTGFVTHHFFAFFDCASTANIQTNRSVEFQCVTASGGFWVTKHHTNLHTNLVDEDTHTVGLLEVTRQFTHRLRQHTRLQTHVAIAHFAFNFRFWCQSRDRVNNNHIYCTRAS</sequence>
<dbReference type="EMBL" id="CWQJ01000010">
    <property type="protein sequence ID" value="CSC15148.1"/>
    <property type="molecule type" value="Genomic_DNA"/>
</dbReference>
<protein>
    <submittedName>
        <fullName evidence="1">Uncharacterized protein</fullName>
    </submittedName>
</protein>
<dbReference type="AlphaFoldDB" id="A0A655XHZ9"/>
<proteinExistence type="predicted"/>
<evidence type="ECO:0000313" key="1">
    <source>
        <dbReference type="EMBL" id="CSC15148.1"/>
    </source>
</evidence>
<reference evidence="1 2" key="1">
    <citation type="submission" date="2015-07" db="EMBL/GenBank/DDBJ databases">
        <authorList>
            <consortium name="Pathogen Informatics"/>
        </authorList>
    </citation>
    <scope>NUCLEOTIDE SEQUENCE [LARGE SCALE GENOMIC DNA]</scope>
    <source>
        <strain evidence="1 2">A325</strain>
    </source>
</reference>